<dbReference type="InterPro" id="IPR011990">
    <property type="entry name" value="TPR-like_helical_dom_sf"/>
</dbReference>
<dbReference type="EMBL" id="SOPW01000008">
    <property type="protein sequence ID" value="TFB21362.1"/>
    <property type="molecule type" value="Genomic_DNA"/>
</dbReference>
<evidence type="ECO:0000313" key="3">
    <source>
        <dbReference type="EMBL" id="TFB21362.1"/>
    </source>
</evidence>
<dbReference type="RefSeq" id="WP_134340027.1">
    <property type="nucleotide sequence ID" value="NZ_SOPW01000008.1"/>
</dbReference>
<dbReference type="PROSITE" id="PS50005">
    <property type="entry name" value="TPR"/>
    <property type="match status" value="1"/>
</dbReference>
<protein>
    <submittedName>
        <fullName evidence="3">Uncharacterized protein</fullName>
    </submittedName>
</protein>
<gene>
    <name evidence="3" type="ORF">E3U55_08585</name>
</gene>
<evidence type="ECO:0000256" key="1">
    <source>
        <dbReference type="PROSITE-ProRule" id="PRU00339"/>
    </source>
</evidence>
<keyword evidence="1" id="KW-0802">TPR repeat</keyword>
<dbReference type="AlphaFoldDB" id="A0A4Y8IK32"/>
<dbReference type="InterPro" id="IPR019734">
    <property type="entry name" value="TPR_rpt"/>
</dbReference>
<dbReference type="Proteomes" id="UP000297975">
    <property type="component" value="Unassembled WGS sequence"/>
</dbReference>
<proteinExistence type="predicted"/>
<reference evidence="3 4" key="1">
    <citation type="submission" date="2019-03" db="EMBL/GenBank/DDBJ databases">
        <authorList>
            <person name="He R.-H."/>
        </authorList>
    </citation>
    <scope>NUCLEOTIDE SEQUENCE [LARGE SCALE GENOMIC DNA]</scope>
    <source>
        <strain evidence="4">SH 714</strain>
    </source>
</reference>
<accession>A0A4Y8IK32</accession>
<comment type="caution">
    <text evidence="3">The sequence shown here is derived from an EMBL/GenBank/DDBJ whole genome shotgun (WGS) entry which is preliminary data.</text>
</comment>
<dbReference type="SUPFAM" id="SSF48452">
    <property type="entry name" value="TPR-like"/>
    <property type="match status" value="1"/>
</dbReference>
<evidence type="ECO:0000256" key="2">
    <source>
        <dbReference type="SAM" id="MobiDB-lite"/>
    </source>
</evidence>
<feature type="compositionally biased region" description="Basic residues" evidence="2">
    <location>
        <begin position="258"/>
        <end position="271"/>
    </location>
</feature>
<name>A0A4Y8IK32_9BACI</name>
<dbReference type="Gene3D" id="1.25.40.10">
    <property type="entry name" value="Tetratricopeptide repeat domain"/>
    <property type="match status" value="1"/>
</dbReference>
<dbReference type="SMART" id="SM00028">
    <property type="entry name" value="TPR"/>
    <property type="match status" value="1"/>
</dbReference>
<evidence type="ECO:0000313" key="4">
    <source>
        <dbReference type="Proteomes" id="UP000297975"/>
    </source>
</evidence>
<feature type="repeat" description="TPR" evidence="1">
    <location>
        <begin position="174"/>
        <end position="207"/>
    </location>
</feature>
<organism evidence="3 4">
    <name type="scientific">Filobacillus milosensis</name>
    <dbReference type="NCBI Taxonomy" id="94137"/>
    <lineage>
        <taxon>Bacteria</taxon>
        <taxon>Bacillati</taxon>
        <taxon>Bacillota</taxon>
        <taxon>Bacilli</taxon>
        <taxon>Bacillales</taxon>
        <taxon>Bacillaceae</taxon>
        <taxon>Filobacillus</taxon>
    </lineage>
</organism>
<keyword evidence="4" id="KW-1185">Reference proteome</keyword>
<feature type="region of interest" description="Disordered" evidence="2">
    <location>
        <begin position="216"/>
        <end position="271"/>
    </location>
</feature>
<dbReference type="OrthoDB" id="1807878at2"/>
<feature type="compositionally biased region" description="Basic and acidic residues" evidence="2">
    <location>
        <begin position="228"/>
        <end position="239"/>
    </location>
</feature>
<sequence>MKNDNSNGPDPKDAWKQYIPSEVNESWKENQEMWKQEGESWQTMFGEAKKLHEKAVNGDEKAVKKVFKLLKEVKKKVPSNNLVEAYYGSVIALLGRDASDTMDRFRLVRKGMKILDEIVEKEPENIEIRMLRGYVSYNIPEMYFQRTSTAAEDFNYLIEQRENDSSIFSEKMYWQILYDLGVSYKRLDNHQEASKIFGKLLRLDPDDEFKALIENEEKSDDAVAPQQDSKDQSLIDTKPKTKPQQEMVEEEEFFNFKRDRKPGRRSKARRS</sequence>